<gene>
    <name evidence="2" type="ORF">C7378_0480</name>
</gene>
<name>A0A4R1LCW8_9BACT</name>
<sequence>MRVDPNYLNNVVSSLDNVTGTVQSLTQEISTGVRVNSLSSDPIASGENVLLNSQINLDASFAQTASSTESMLQVSDSALGSVVSQLTSAISLATQANNGTLNASNVKSVATQLSGIRDEVLSLANTTYLGQYVFSGSQGSTAPYTLDNSVSPAVATYHGDSAVSYVQTPNGQKIQLNVPGNEIFSSAGNDVLGTLNSLVADFSSGTASATSVTDTTQLSQVLNFVSHQRVTIDNSITRLKASAGYSQTESTQLQSEQTSLMQADVAQVSTQLSTAESQQVALTQILAQLGKTSLFNSL</sequence>
<dbReference type="InterPro" id="IPR001029">
    <property type="entry name" value="Flagellin_N"/>
</dbReference>
<dbReference type="Proteomes" id="UP000295210">
    <property type="component" value="Unassembled WGS sequence"/>
</dbReference>
<comment type="caution">
    <text evidence="2">The sequence shown here is derived from an EMBL/GenBank/DDBJ whole genome shotgun (WGS) entry which is preliminary data.</text>
</comment>
<dbReference type="OrthoDB" id="9758307at2"/>
<dbReference type="GO" id="GO:0071973">
    <property type="term" value="P:bacterial-type flagellum-dependent cell motility"/>
    <property type="evidence" value="ECO:0007669"/>
    <property type="project" value="InterPro"/>
</dbReference>
<protein>
    <submittedName>
        <fullName evidence="2">Flagellar hook-associated protein 3 FlgL</fullName>
    </submittedName>
</protein>
<keyword evidence="2" id="KW-0966">Cell projection</keyword>
<evidence type="ECO:0000313" key="2">
    <source>
        <dbReference type="EMBL" id="TCK75497.1"/>
    </source>
</evidence>
<dbReference type="SUPFAM" id="SSF64518">
    <property type="entry name" value="Phase 1 flagellin"/>
    <property type="match status" value="1"/>
</dbReference>
<dbReference type="NCBIfam" id="TIGR02550">
    <property type="entry name" value="flagell_flgL"/>
    <property type="match status" value="1"/>
</dbReference>
<dbReference type="GO" id="GO:0005198">
    <property type="term" value="F:structural molecule activity"/>
    <property type="evidence" value="ECO:0007669"/>
    <property type="project" value="InterPro"/>
</dbReference>
<dbReference type="AlphaFoldDB" id="A0A4R1LCW8"/>
<feature type="domain" description="Flagellin N-terminal" evidence="1">
    <location>
        <begin position="10"/>
        <end position="138"/>
    </location>
</feature>
<keyword evidence="3" id="KW-1185">Reference proteome</keyword>
<dbReference type="InterPro" id="IPR013384">
    <property type="entry name" value="Flagell_FlgL"/>
</dbReference>
<dbReference type="Gene3D" id="1.20.1330.10">
    <property type="entry name" value="f41 fragment of flagellin, N-terminal domain"/>
    <property type="match status" value="1"/>
</dbReference>
<dbReference type="PANTHER" id="PTHR42792:SF1">
    <property type="entry name" value="FLAGELLAR HOOK-ASSOCIATED PROTEIN 3"/>
    <property type="match status" value="1"/>
</dbReference>
<dbReference type="Pfam" id="PF00669">
    <property type="entry name" value="Flagellin_N"/>
    <property type="match status" value="1"/>
</dbReference>
<dbReference type="GO" id="GO:0009424">
    <property type="term" value="C:bacterial-type flagellum hook"/>
    <property type="evidence" value="ECO:0007669"/>
    <property type="project" value="InterPro"/>
</dbReference>
<dbReference type="PANTHER" id="PTHR42792">
    <property type="entry name" value="FLAGELLIN"/>
    <property type="match status" value="1"/>
</dbReference>
<dbReference type="EMBL" id="SMGK01000001">
    <property type="protein sequence ID" value="TCK75497.1"/>
    <property type="molecule type" value="Genomic_DNA"/>
</dbReference>
<accession>A0A4R1LCW8</accession>
<keyword evidence="2" id="KW-0282">Flagellum</keyword>
<organism evidence="2 3">
    <name type="scientific">Acidipila rosea</name>
    <dbReference type="NCBI Taxonomy" id="768535"/>
    <lineage>
        <taxon>Bacteria</taxon>
        <taxon>Pseudomonadati</taxon>
        <taxon>Acidobacteriota</taxon>
        <taxon>Terriglobia</taxon>
        <taxon>Terriglobales</taxon>
        <taxon>Acidobacteriaceae</taxon>
        <taxon>Acidipila</taxon>
    </lineage>
</organism>
<evidence type="ECO:0000313" key="3">
    <source>
        <dbReference type="Proteomes" id="UP000295210"/>
    </source>
</evidence>
<dbReference type="RefSeq" id="WP_131991305.1">
    <property type="nucleotide sequence ID" value="NZ_SMGK01000001.1"/>
</dbReference>
<keyword evidence="2" id="KW-0969">Cilium</keyword>
<proteinExistence type="predicted"/>
<dbReference type="InterPro" id="IPR001492">
    <property type="entry name" value="Flagellin"/>
</dbReference>
<reference evidence="2 3" key="1">
    <citation type="submission" date="2019-03" db="EMBL/GenBank/DDBJ databases">
        <title>Genomic Encyclopedia of Type Strains, Phase IV (KMG-IV): sequencing the most valuable type-strain genomes for metagenomic binning, comparative biology and taxonomic classification.</title>
        <authorList>
            <person name="Goeker M."/>
        </authorList>
    </citation>
    <scope>NUCLEOTIDE SEQUENCE [LARGE SCALE GENOMIC DNA]</scope>
    <source>
        <strain evidence="2 3">DSM 103428</strain>
    </source>
</reference>
<evidence type="ECO:0000259" key="1">
    <source>
        <dbReference type="Pfam" id="PF00669"/>
    </source>
</evidence>